<name>A0A9X1CCE9_9FLAO</name>
<evidence type="ECO:0000313" key="2">
    <source>
        <dbReference type="EMBL" id="MBP1840079.1"/>
    </source>
</evidence>
<dbReference type="EMBL" id="JAUSUU010000006">
    <property type="protein sequence ID" value="MDQ0335679.1"/>
    <property type="molecule type" value="Genomic_DNA"/>
</dbReference>
<evidence type="ECO:0000256" key="1">
    <source>
        <dbReference type="SAM" id="MobiDB-lite"/>
    </source>
</evidence>
<evidence type="ECO:0000313" key="4">
    <source>
        <dbReference type="Proteomes" id="UP001138672"/>
    </source>
</evidence>
<keyword evidence="5" id="KW-1185">Reference proteome</keyword>
<evidence type="ECO:0000313" key="5">
    <source>
        <dbReference type="Proteomes" id="UP001231587"/>
    </source>
</evidence>
<feature type="region of interest" description="Disordered" evidence="1">
    <location>
        <begin position="30"/>
        <end position="51"/>
    </location>
</feature>
<reference evidence="2" key="1">
    <citation type="submission" date="2021-03" db="EMBL/GenBank/DDBJ databases">
        <title>Genomic Encyclopedia of Type Strains, Phase IV (KMG-IV): sequencing the most valuable type-strain genomes for metagenomic binning, comparative biology and taxonomic classification.</title>
        <authorList>
            <person name="Goeker M."/>
        </authorList>
    </citation>
    <scope>NUCLEOTIDE SEQUENCE</scope>
    <source>
        <strain evidence="2">DSM 15523</strain>
        <strain evidence="3 5">DSM 16476</strain>
    </source>
</reference>
<evidence type="ECO:0000313" key="3">
    <source>
        <dbReference type="EMBL" id="MDQ0335679.1"/>
    </source>
</evidence>
<organism evidence="2 4">
    <name type="scientific">Formosa algae</name>
    <dbReference type="NCBI Taxonomy" id="225843"/>
    <lineage>
        <taxon>Bacteria</taxon>
        <taxon>Pseudomonadati</taxon>
        <taxon>Bacteroidota</taxon>
        <taxon>Flavobacteriia</taxon>
        <taxon>Flavobacteriales</taxon>
        <taxon>Flavobacteriaceae</taxon>
        <taxon>Formosa</taxon>
    </lineage>
</organism>
<dbReference type="Proteomes" id="UP001231587">
    <property type="component" value="Unassembled WGS sequence"/>
</dbReference>
<feature type="compositionally biased region" description="Polar residues" evidence="1">
    <location>
        <begin position="30"/>
        <end position="41"/>
    </location>
</feature>
<dbReference type="EMBL" id="JAGGJQ010000005">
    <property type="protein sequence ID" value="MBP1840079.1"/>
    <property type="molecule type" value="Genomic_DNA"/>
</dbReference>
<sequence>MNIETLLHDMIDRDLVASFPERDFRLKQESSYNRASVSPNDTEGWFNNKDLNNNDTDRNLLELKKIMETENGY</sequence>
<dbReference type="Proteomes" id="UP001138672">
    <property type="component" value="Unassembled WGS sequence"/>
</dbReference>
<comment type="caution">
    <text evidence="2">The sequence shown here is derived from an EMBL/GenBank/DDBJ whole genome shotgun (WGS) entry which is preliminary data.</text>
</comment>
<accession>A0A9X1CCE9</accession>
<dbReference type="RefSeq" id="WP_157486361.1">
    <property type="nucleotide sequence ID" value="NZ_JAGGJQ010000005.1"/>
</dbReference>
<protein>
    <submittedName>
        <fullName evidence="2">Uncharacterized protein</fullName>
    </submittedName>
</protein>
<proteinExistence type="predicted"/>
<gene>
    <name evidence="2" type="ORF">J2Z56_002006</name>
    <name evidence="3" type="ORF">J2Z57_002130</name>
</gene>
<dbReference type="AlphaFoldDB" id="A0A9X1CCE9"/>